<keyword evidence="3" id="KW-0833">Ubl conjugation pathway</keyword>
<dbReference type="PROSITE" id="PS00972">
    <property type="entry name" value="USP_1"/>
    <property type="match status" value="1"/>
</dbReference>
<name>A0ABQ7S4Y2_9ACAR</name>
<feature type="region of interest" description="Disordered" evidence="4">
    <location>
        <begin position="206"/>
        <end position="347"/>
    </location>
</feature>
<dbReference type="InterPro" id="IPR018200">
    <property type="entry name" value="USP_CS"/>
</dbReference>
<feature type="non-terminal residue" evidence="6">
    <location>
        <position position="1"/>
    </location>
</feature>
<dbReference type="PANTHER" id="PTHR21646:SF46">
    <property type="entry name" value="UBIQUITIN CARBOXYL-TERMINAL HYDROLASE"/>
    <property type="match status" value="1"/>
</dbReference>
<dbReference type="Pfam" id="PF00443">
    <property type="entry name" value="UCH"/>
    <property type="match status" value="1"/>
</dbReference>
<dbReference type="EC" id="3.4.19.12" evidence="3"/>
<dbReference type="PANTHER" id="PTHR21646">
    <property type="entry name" value="UBIQUITIN CARBOXYL-TERMINAL HYDROLASE"/>
    <property type="match status" value="1"/>
</dbReference>
<dbReference type="PROSITE" id="PS50235">
    <property type="entry name" value="USP_3"/>
    <property type="match status" value="1"/>
</dbReference>
<dbReference type="InterPro" id="IPR050185">
    <property type="entry name" value="Ub_carboxyl-term_hydrolase"/>
</dbReference>
<evidence type="ECO:0000259" key="5">
    <source>
        <dbReference type="PROSITE" id="PS50235"/>
    </source>
</evidence>
<evidence type="ECO:0000256" key="4">
    <source>
        <dbReference type="SAM" id="MobiDB-lite"/>
    </source>
</evidence>
<keyword evidence="7" id="KW-1185">Reference proteome</keyword>
<evidence type="ECO:0000256" key="1">
    <source>
        <dbReference type="ARBA" id="ARBA00000707"/>
    </source>
</evidence>
<dbReference type="SUPFAM" id="SSF54001">
    <property type="entry name" value="Cysteine proteinases"/>
    <property type="match status" value="1"/>
</dbReference>
<dbReference type="GO" id="GO:0016787">
    <property type="term" value="F:hydrolase activity"/>
    <property type="evidence" value="ECO:0007669"/>
    <property type="project" value="UniProtKB-KW"/>
</dbReference>
<organism evidence="6 7">
    <name type="scientific">Fragariocoptes setiger</name>
    <dbReference type="NCBI Taxonomy" id="1670756"/>
    <lineage>
        <taxon>Eukaryota</taxon>
        <taxon>Metazoa</taxon>
        <taxon>Ecdysozoa</taxon>
        <taxon>Arthropoda</taxon>
        <taxon>Chelicerata</taxon>
        <taxon>Arachnida</taxon>
        <taxon>Acari</taxon>
        <taxon>Acariformes</taxon>
        <taxon>Trombidiformes</taxon>
        <taxon>Prostigmata</taxon>
        <taxon>Eupodina</taxon>
        <taxon>Eriophyoidea</taxon>
        <taxon>Phytoptidae</taxon>
        <taxon>Fragariocoptes</taxon>
    </lineage>
</organism>
<dbReference type="InterPro" id="IPR028889">
    <property type="entry name" value="USP"/>
</dbReference>
<comment type="caution">
    <text evidence="6">The sequence shown here is derived from an EMBL/GenBank/DDBJ whole genome shotgun (WGS) entry which is preliminary data.</text>
</comment>
<keyword evidence="3" id="KW-0788">Thiol protease</keyword>
<sequence length="791" mass="88108">LGRSNFTQAPSMMPPFPSSEPMVSSISPSDYISCKELRDLVETVFTDPNRRILIFDVRPRCDYDRSHVCFDMLFLRRPPQGTEKNRIRVMNVDVMQIKPATISKIKAILGEEDLRIFDKRSHASDVIVIAPKQTTTMPQEARFMIDALTKWDTSEDKIRVAPKLLRGGFIDWHYSYPQYATEPQDDPDPISTASFKRPAISVTEPIKSIPEPSKSVCPEPQLLFNDASDTPTPVIPSTQSILTPGVPKPLTISTKPPVSVPLKSVTSNTATTTKQPLKERNITAVPKQPKPVMSTLSSNLSNATGLLSRSHSSPNVAQEDGDESSVTLSTNPSESTKPLNRPAFNRAHKPIGAVAHSARDTETLRYLLSQLNFEPLAHGTVGQSMTGLKNLGNTCFMNSVIQCLAYAPPMSYYFGKMNYLNHVNFNSQFGSKGELAIQFGALIEQLNNHQYRSLTPKSFREAVVKHIGFAGCDQQDSHEFMMMLFEKLHHDLNVHAAAAQAAAQAAKDKAKQQRNGNNNTIDLTDCNDTITKTPMCTQINGDCTNLSPMATADMGYRFWKRHVELNRSIVSETFEGMLMSTLTCSVCDTQSSTFELFNCLSLPIPSDTKCTLQECLAHFSKPERIEAAWECSRCKVKREAVKKIVICKLPKILIVHLKRFSQDGPWRQKLQTDVEFPLENLNVEYISALPPSAYPSSGGQPATPPMNGGATKSNRYDLYAVVNHYGTLDGGHYTSFCHVHQWHGWYKFDDNEVSEMNKANVCTKGAYILFYASQSGYFPSKNPVPLLTVDN</sequence>
<feature type="region of interest" description="Disordered" evidence="4">
    <location>
        <begin position="1"/>
        <end position="22"/>
    </location>
</feature>
<keyword evidence="3 6" id="KW-0378">Hydrolase</keyword>
<reference evidence="6 7" key="1">
    <citation type="submission" date="2020-10" db="EMBL/GenBank/DDBJ databases">
        <authorList>
            <person name="Klimov P.B."/>
            <person name="Dyachkov S.M."/>
            <person name="Chetverikov P.E."/>
        </authorList>
    </citation>
    <scope>NUCLEOTIDE SEQUENCE [LARGE SCALE GENOMIC DNA]</scope>
    <source>
        <strain evidence="6">BMOC 18-1129-001#AD2665</strain>
        <tissue evidence="6">Entire mites</tissue>
    </source>
</reference>
<feature type="compositionally biased region" description="Polar residues" evidence="4">
    <location>
        <begin position="227"/>
        <end position="242"/>
    </location>
</feature>
<feature type="domain" description="USP" evidence="5">
    <location>
        <begin position="386"/>
        <end position="774"/>
    </location>
</feature>
<feature type="compositionally biased region" description="Polar residues" evidence="4">
    <location>
        <begin position="324"/>
        <end position="338"/>
    </location>
</feature>
<keyword evidence="3" id="KW-0645">Protease</keyword>
<dbReference type="SUPFAM" id="SSF52821">
    <property type="entry name" value="Rhodanese/Cell cycle control phosphatase"/>
    <property type="match status" value="1"/>
</dbReference>
<gene>
    <name evidence="6" type="primary">Usp8</name>
    <name evidence="6" type="ORF">GZH46_03035</name>
</gene>
<protein>
    <recommendedName>
        <fullName evidence="3">Ubiquitin carboxyl-terminal hydrolase</fullName>
        <ecNumber evidence="3">3.4.19.12</ecNumber>
    </recommendedName>
</protein>
<comment type="catalytic activity">
    <reaction evidence="1 3">
        <text>Thiol-dependent hydrolysis of ester, thioester, amide, peptide and isopeptide bonds formed by the C-terminal Gly of ubiquitin (a 76-residue protein attached to proteins as an intracellular targeting signal).</text>
        <dbReference type="EC" id="3.4.19.12"/>
    </reaction>
</comment>
<evidence type="ECO:0000256" key="3">
    <source>
        <dbReference type="RuleBase" id="RU366025"/>
    </source>
</evidence>
<dbReference type="CDD" id="cd02674">
    <property type="entry name" value="Peptidase_C19R"/>
    <property type="match status" value="1"/>
</dbReference>
<dbReference type="PROSITE" id="PS00973">
    <property type="entry name" value="USP_2"/>
    <property type="match status" value="1"/>
</dbReference>
<dbReference type="InterPro" id="IPR038765">
    <property type="entry name" value="Papain-like_cys_pep_sf"/>
</dbReference>
<feature type="compositionally biased region" description="Polar residues" evidence="4">
    <location>
        <begin position="294"/>
        <end position="316"/>
    </location>
</feature>
<dbReference type="InterPro" id="IPR001394">
    <property type="entry name" value="Peptidase_C19_UCH"/>
</dbReference>
<proteinExistence type="inferred from homology"/>
<dbReference type="EMBL" id="JAIFTH010001712">
    <property type="protein sequence ID" value="KAG9508469.1"/>
    <property type="molecule type" value="Genomic_DNA"/>
</dbReference>
<evidence type="ECO:0000313" key="6">
    <source>
        <dbReference type="EMBL" id="KAG9508469.1"/>
    </source>
</evidence>
<dbReference type="Gene3D" id="3.90.70.10">
    <property type="entry name" value="Cysteine proteinases"/>
    <property type="match status" value="1"/>
</dbReference>
<dbReference type="InterPro" id="IPR036873">
    <property type="entry name" value="Rhodanese-like_dom_sf"/>
</dbReference>
<dbReference type="Gene3D" id="3.40.250.10">
    <property type="entry name" value="Rhodanese-like domain"/>
    <property type="match status" value="1"/>
</dbReference>
<accession>A0ABQ7S4Y2</accession>
<evidence type="ECO:0000256" key="2">
    <source>
        <dbReference type="ARBA" id="ARBA00009085"/>
    </source>
</evidence>
<comment type="similarity">
    <text evidence="2 3">Belongs to the peptidase C19 family.</text>
</comment>
<feature type="compositionally biased region" description="Polar residues" evidence="4">
    <location>
        <begin position="264"/>
        <end position="275"/>
    </location>
</feature>
<dbReference type="Proteomes" id="UP000825002">
    <property type="component" value="Unassembled WGS sequence"/>
</dbReference>
<evidence type="ECO:0000313" key="7">
    <source>
        <dbReference type="Proteomes" id="UP000825002"/>
    </source>
</evidence>